<comment type="caution">
    <text evidence="2">The sequence shown here is derived from an EMBL/GenBank/DDBJ whole genome shotgun (WGS) entry which is preliminary data.</text>
</comment>
<name>X0VFM5_9ZZZZ</name>
<evidence type="ECO:0000313" key="2">
    <source>
        <dbReference type="EMBL" id="GAF99355.1"/>
    </source>
</evidence>
<feature type="non-terminal residue" evidence="2">
    <location>
        <position position="1"/>
    </location>
</feature>
<dbReference type="Gene3D" id="2.40.30.180">
    <property type="entry name" value="Ubiquitin-activating enzyme E1, FCCH domain"/>
    <property type="match status" value="1"/>
</dbReference>
<sequence length="213" mass="23547">HHTRLNQVANLIKFEFNDEQAYILEFTHQKLRFHKDEAIIVEADVTITGITQADPGVVTATGHGYEDGDEVFINDVVGMTEVNGKSYLVANKAANTFELTDVDGDDIDTSGFTAYGSGGVAQRIYEIDSPFCNCPYRSVFDIQVTQNADTMYLVHPFVEPRKLTRTGHTAWTLETYTRTDDPFLDKKVISSITQADPGVVTANAHGYSDGDTV</sequence>
<gene>
    <name evidence="2" type="ORF">S01H1_22229</name>
</gene>
<dbReference type="InterPro" id="IPR032418">
    <property type="entry name" value="E1_FCCH"/>
</dbReference>
<feature type="domain" description="Ubiquitin-activating enzyme E1 FCCH" evidence="1">
    <location>
        <begin position="56"/>
        <end position="123"/>
    </location>
</feature>
<feature type="non-terminal residue" evidence="2">
    <location>
        <position position="213"/>
    </location>
</feature>
<accession>X0VFM5</accession>
<dbReference type="InterPro" id="IPR042302">
    <property type="entry name" value="E1_FCCH_sf"/>
</dbReference>
<protein>
    <recommendedName>
        <fullName evidence="1">Ubiquitin-activating enzyme E1 FCCH domain-containing protein</fullName>
    </recommendedName>
</protein>
<dbReference type="EMBL" id="BARS01012499">
    <property type="protein sequence ID" value="GAF99355.1"/>
    <property type="molecule type" value="Genomic_DNA"/>
</dbReference>
<proteinExistence type="predicted"/>
<organism evidence="2">
    <name type="scientific">marine sediment metagenome</name>
    <dbReference type="NCBI Taxonomy" id="412755"/>
    <lineage>
        <taxon>unclassified sequences</taxon>
        <taxon>metagenomes</taxon>
        <taxon>ecological metagenomes</taxon>
    </lineage>
</organism>
<evidence type="ECO:0000259" key="1">
    <source>
        <dbReference type="Pfam" id="PF16190"/>
    </source>
</evidence>
<reference evidence="2" key="1">
    <citation type="journal article" date="2014" name="Front. Microbiol.">
        <title>High frequency of phylogenetically diverse reductive dehalogenase-homologous genes in deep subseafloor sedimentary metagenomes.</title>
        <authorList>
            <person name="Kawai M."/>
            <person name="Futagami T."/>
            <person name="Toyoda A."/>
            <person name="Takaki Y."/>
            <person name="Nishi S."/>
            <person name="Hori S."/>
            <person name="Arai W."/>
            <person name="Tsubouchi T."/>
            <person name="Morono Y."/>
            <person name="Uchiyama I."/>
            <person name="Ito T."/>
            <person name="Fujiyama A."/>
            <person name="Inagaki F."/>
            <person name="Takami H."/>
        </authorList>
    </citation>
    <scope>NUCLEOTIDE SEQUENCE</scope>
    <source>
        <strain evidence="2">Expedition CK06-06</strain>
    </source>
</reference>
<dbReference type="AlphaFoldDB" id="X0VFM5"/>
<dbReference type="Pfam" id="PF16190">
    <property type="entry name" value="E1_FCCH"/>
    <property type="match status" value="1"/>
</dbReference>